<accession>A0ABQ5YKX8</accession>
<keyword evidence="1" id="KW-0863">Zinc-finger</keyword>
<evidence type="ECO:0000256" key="2">
    <source>
        <dbReference type="SAM" id="MobiDB-lite"/>
    </source>
</evidence>
<organism evidence="4 5">
    <name type="scientific">Chitinimonas prasina</name>
    <dbReference type="NCBI Taxonomy" id="1434937"/>
    <lineage>
        <taxon>Bacteria</taxon>
        <taxon>Pseudomonadati</taxon>
        <taxon>Pseudomonadota</taxon>
        <taxon>Betaproteobacteria</taxon>
        <taxon>Neisseriales</taxon>
        <taxon>Chitinibacteraceae</taxon>
        <taxon>Chitinimonas</taxon>
    </lineage>
</organism>
<evidence type="ECO:0000259" key="3">
    <source>
        <dbReference type="PROSITE" id="PS50966"/>
    </source>
</evidence>
<feature type="compositionally biased region" description="Basic and acidic residues" evidence="2">
    <location>
        <begin position="130"/>
        <end position="141"/>
    </location>
</feature>
<sequence>MQLTEQQVLALAPDAGSASNGKKLAQAKNWPLLGRSQRALWGECQGSGAKPYQVRLDMADFASKCSCPSFKFPCKHALGLLVLTANQPQLVADGSEPAWVAEWLDKRSDTAARKEAKAAAKAEAPIDEAAQQKRAEKRDGRARDGMAALQVWLEDLVRNGLARLPAEGAALWEQQAARMVDAQLPGLANRLQALADLPGSRPDWPEKLLAELGRMALALRAYEGLASLTPALQQTLLQYLGYPVREEEVLAHGDTQQDEWQILGQVAEDAERVRVQRTWVQGRHSGRRGLLLQFAVGNQAFAATWMPGTAFEAELAFWPGQGLRAMLKGVAQPAALPTALWQAESIPQLLLRAAQALATNPWHERLPAVLTAVTPVQQGEHWCLVDQQGQALPLHPPAPWLWLALAGGQAYDLAVEWDGEAARALGLQMDGRYHALTGALR</sequence>
<feature type="domain" description="SWIM-type" evidence="3">
    <location>
        <begin position="52"/>
        <end position="85"/>
    </location>
</feature>
<reference evidence="5" key="1">
    <citation type="journal article" date="2019" name="Int. J. Syst. Evol. Microbiol.">
        <title>The Global Catalogue of Microorganisms (GCM) 10K type strain sequencing project: providing services to taxonomists for standard genome sequencing and annotation.</title>
        <authorList>
            <consortium name="The Broad Institute Genomics Platform"/>
            <consortium name="The Broad Institute Genome Sequencing Center for Infectious Disease"/>
            <person name="Wu L."/>
            <person name="Ma J."/>
        </authorList>
    </citation>
    <scope>NUCLEOTIDE SEQUENCE [LARGE SCALE GENOMIC DNA]</scope>
    <source>
        <strain evidence="5">NBRC 110044</strain>
    </source>
</reference>
<dbReference type="EMBL" id="BSOG01000005">
    <property type="protein sequence ID" value="GLR14613.1"/>
    <property type="molecule type" value="Genomic_DNA"/>
</dbReference>
<dbReference type="InterPro" id="IPR007527">
    <property type="entry name" value="Znf_SWIM"/>
</dbReference>
<evidence type="ECO:0000313" key="4">
    <source>
        <dbReference type="EMBL" id="GLR14613.1"/>
    </source>
</evidence>
<keyword evidence="1" id="KW-0479">Metal-binding</keyword>
<keyword evidence="5" id="KW-1185">Reference proteome</keyword>
<comment type="caution">
    <text evidence="4">The sequence shown here is derived from an EMBL/GenBank/DDBJ whole genome shotgun (WGS) entry which is preliminary data.</text>
</comment>
<keyword evidence="1" id="KW-0862">Zinc</keyword>
<dbReference type="Pfam" id="PF04434">
    <property type="entry name" value="SWIM"/>
    <property type="match status" value="1"/>
</dbReference>
<evidence type="ECO:0000313" key="5">
    <source>
        <dbReference type="Proteomes" id="UP001156706"/>
    </source>
</evidence>
<dbReference type="RefSeq" id="WP_284197687.1">
    <property type="nucleotide sequence ID" value="NZ_BSOG01000005.1"/>
</dbReference>
<protein>
    <recommendedName>
        <fullName evidence="3">SWIM-type domain-containing protein</fullName>
    </recommendedName>
</protein>
<feature type="region of interest" description="Disordered" evidence="2">
    <location>
        <begin position="114"/>
        <end position="141"/>
    </location>
</feature>
<proteinExistence type="predicted"/>
<dbReference type="Proteomes" id="UP001156706">
    <property type="component" value="Unassembled WGS sequence"/>
</dbReference>
<evidence type="ECO:0000256" key="1">
    <source>
        <dbReference type="PROSITE-ProRule" id="PRU00325"/>
    </source>
</evidence>
<dbReference type="PROSITE" id="PS50966">
    <property type="entry name" value="ZF_SWIM"/>
    <property type="match status" value="1"/>
</dbReference>
<gene>
    <name evidence="4" type="ORF">GCM10007907_34030</name>
</gene>
<name>A0ABQ5YKX8_9NEIS</name>